<dbReference type="SUPFAM" id="SSF57196">
    <property type="entry name" value="EGF/Laminin"/>
    <property type="match status" value="1"/>
</dbReference>
<keyword evidence="1 6" id="KW-0245">EGF-like domain</keyword>
<name>A0AAU9W3D7_9CNID</name>
<dbReference type="PROSITE" id="PS50026">
    <property type="entry name" value="EGF_3"/>
    <property type="match status" value="1"/>
</dbReference>
<dbReference type="PROSITE" id="PS01186">
    <property type="entry name" value="EGF_2"/>
    <property type="match status" value="1"/>
</dbReference>
<feature type="domain" description="EGF-like" evidence="7">
    <location>
        <begin position="96"/>
        <end position="134"/>
    </location>
</feature>
<dbReference type="Gene3D" id="2.10.25.10">
    <property type="entry name" value="Laminin"/>
    <property type="match status" value="1"/>
</dbReference>
<dbReference type="SMART" id="SM00181">
    <property type="entry name" value="EGF"/>
    <property type="match status" value="1"/>
</dbReference>
<keyword evidence="4 6" id="KW-1015">Disulfide bond</keyword>
<protein>
    <recommendedName>
        <fullName evidence="7">EGF-like domain-containing protein</fullName>
    </recommendedName>
</protein>
<evidence type="ECO:0000256" key="3">
    <source>
        <dbReference type="ARBA" id="ARBA00022737"/>
    </source>
</evidence>
<keyword evidence="2" id="KW-0732">Signal</keyword>
<sequence length="143" mass="16274">INSLKQDLLPVGKTFNQRHFSREEFHYLTAPRVGLFILYDLLDCTFECVRNALCLAINMAASKGANGEFWCELVSSDKYRDTGNYNENKSSQHLSFQSPCSSSPCLNGGICIPNYKYNSYDCRCEQGFYGDYCEKGKYDITHA</sequence>
<proteinExistence type="predicted"/>
<comment type="caution">
    <text evidence="6">Lacks conserved residue(s) required for the propagation of feature annotation.</text>
</comment>
<evidence type="ECO:0000256" key="5">
    <source>
        <dbReference type="ARBA" id="ARBA00023180"/>
    </source>
</evidence>
<feature type="non-terminal residue" evidence="8">
    <location>
        <position position="1"/>
    </location>
</feature>
<evidence type="ECO:0000256" key="2">
    <source>
        <dbReference type="ARBA" id="ARBA00022729"/>
    </source>
</evidence>
<dbReference type="CDD" id="cd00054">
    <property type="entry name" value="EGF_CA"/>
    <property type="match status" value="1"/>
</dbReference>
<dbReference type="FunFam" id="2.10.25.10:FF:000255">
    <property type="entry name" value="Sushi, nidogen and EGF-like domains 1"/>
    <property type="match status" value="1"/>
</dbReference>
<evidence type="ECO:0000256" key="1">
    <source>
        <dbReference type="ARBA" id="ARBA00022536"/>
    </source>
</evidence>
<dbReference type="AlphaFoldDB" id="A0AAU9W3D7"/>
<evidence type="ECO:0000313" key="9">
    <source>
        <dbReference type="Proteomes" id="UP001159428"/>
    </source>
</evidence>
<accession>A0AAU9W3D7</accession>
<organism evidence="8 9">
    <name type="scientific">Pocillopora meandrina</name>
    <dbReference type="NCBI Taxonomy" id="46732"/>
    <lineage>
        <taxon>Eukaryota</taxon>
        <taxon>Metazoa</taxon>
        <taxon>Cnidaria</taxon>
        <taxon>Anthozoa</taxon>
        <taxon>Hexacorallia</taxon>
        <taxon>Scleractinia</taxon>
        <taxon>Astrocoeniina</taxon>
        <taxon>Pocilloporidae</taxon>
        <taxon>Pocillopora</taxon>
    </lineage>
</organism>
<comment type="caution">
    <text evidence="8">The sequence shown here is derived from an EMBL/GenBank/DDBJ whole genome shotgun (WGS) entry which is preliminary data.</text>
</comment>
<dbReference type="Proteomes" id="UP001159428">
    <property type="component" value="Unassembled WGS sequence"/>
</dbReference>
<dbReference type="PROSITE" id="PS00022">
    <property type="entry name" value="EGF_1"/>
    <property type="match status" value="1"/>
</dbReference>
<keyword evidence="9" id="KW-1185">Reference proteome</keyword>
<evidence type="ECO:0000313" key="8">
    <source>
        <dbReference type="EMBL" id="CAH3044912.1"/>
    </source>
</evidence>
<keyword evidence="3" id="KW-0677">Repeat</keyword>
<feature type="disulfide bond" evidence="6">
    <location>
        <begin position="124"/>
        <end position="133"/>
    </location>
</feature>
<dbReference type="Pfam" id="PF00008">
    <property type="entry name" value="EGF"/>
    <property type="match status" value="1"/>
</dbReference>
<feature type="disulfide bond" evidence="6">
    <location>
        <begin position="105"/>
        <end position="122"/>
    </location>
</feature>
<evidence type="ECO:0000259" key="7">
    <source>
        <dbReference type="PROSITE" id="PS50026"/>
    </source>
</evidence>
<reference evidence="8 9" key="1">
    <citation type="submission" date="2022-05" db="EMBL/GenBank/DDBJ databases">
        <authorList>
            <consortium name="Genoscope - CEA"/>
            <person name="William W."/>
        </authorList>
    </citation>
    <scope>NUCLEOTIDE SEQUENCE [LARGE SCALE GENOMIC DNA]</scope>
</reference>
<dbReference type="EMBL" id="CALNXJ010000007">
    <property type="protein sequence ID" value="CAH3044912.1"/>
    <property type="molecule type" value="Genomic_DNA"/>
</dbReference>
<evidence type="ECO:0000256" key="6">
    <source>
        <dbReference type="PROSITE-ProRule" id="PRU00076"/>
    </source>
</evidence>
<keyword evidence="5" id="KW-0325">Glycoprotein</keyword>
<dbReference type="InterPro" id="IPR000742">
    <property type="entry name" value="EGF"/>
</dbReference>
<gene>
    <name evidence="8" type="ORF">PMEA_00031467</name>
</gene>
<evidence type="ECO:0000256" key="4">
    <source>
        <dbReference type="ARBA" id="ARBA00023157"/>
    </source>
</evidence>